<feature type="transmembrane region" description="Helical" evidence="1">
    <location>
        <begin position="320"/>
        <end position="345"/>
    </location>
</feature>
<dbReference type="Proteomes" id="UP000464507">
    <property type="component" value="Chromosome"/>
</dbReference>
<proteinExistence type="predicted"/>
<keyword evidence="1" id="KW-0472">Membrane</keyword>
<sequence length="357" mass="38099">MRLDALLREAWRNLASGTTRGVWWAAVLAVVLGSATVFDAVTVSSIGRSAQMFQDRGGSVLIVESIGAIDGAQCEALASLERVRGAVALRQSAEPLRLAALPSSPPALYEATPGFARFFTTHPSDEGAGIWLSGQLEQSVGELAGSSLIDPSTKVQYAGYFDYPDDGRSMSLAYTAVIEVPATGLFDECWVDVWPQRDDLASLATFAVRTPLDAPPEVRIRQLNTSMGESLDQELELANRVTRLLPLFSTVIAGLVGVVAVRLRRLEIASALHVGVRIRDLAGQLMLECISWAVPAGALALAAAFLIARPLEGGDAVFVWLSAGFTVATGATAVMVGIFGGLASIRSKRFFQFFLDR</sequence>
<keyword evidence="1" id="KW-0812">Transmembrane</keyword>
<keyword evidence="3" id="KW-1185">Reference proteome</keyword>
<name>A0A7L5AEN8_9MICO</name>
<evidence type="ECO:0008006" key="4">
    <source>
        <dbReference type="Google" id="ProtNLM"/>
    </source>
</evidence>
<organism evidence="2 3">
    <name type="scientific">Marisediminicola antarctica</name>
    <dbReference type="NCBI Taxonomy" id="674079"/>
    <lineage>
        <taxon>Bacteria</taxon>
        <taxon>Bacillati</taxon>
        <taxon>Actinomycetota</taxon>
        <taxon>Actinomycetes</taxon>
        <taxon>Micrococcales</taxon>
        <taxon>Microbacteriaceae</taxon>
        <taxon>Marisediminicola</taxon>
    </lineage>
</organism>
<protein>
    <recommendedName>
        <fullName evidence="4">Permease</fullName>
    </recommendedName>
</protein>
<dbReference type="EMBL" id="CP017146">
    <property type="protein sequence ID" value="QHO68868.1"/>
    <property type="molecule type" value="Genomic_DNA"/>
</dbReference>
<dbReference type="AlphaFoldDB" id="A0A7L5AEN8"/>
<reference evidence="2 3" key="1">
    <citation type="submission" date="2016-09" db="EMBL/GenBank/DDBJ databases">
        <title>Complete genome sequence of microbes from the polar regions.</title>
        <authorList>
            <person name="Liao L."/>
            <person name="Chen B."/>
        </authorList>
    </citation>
    <scope>NUCLEOTIDE SEQUENCE [LARGE SCALE GENOMIC DNA]</scope>
    <source>
        <strain evidence="2 3">ZS314</strain>
    </source>
</reference>
<keyword evidence="1" id="KW-1133">Transmembrane helix</keyword>
<feature type="transmembrane region" description="Helical" evidence="1">
    <location>
        <begin position="285"/>
        <end position="308"/>
    </location>
</feature>
<dbReference type="KEGG" id="mant:BHD05_03650"/>
<evidence type="ECO:0000313" key="2">
    <source>
        <dbReference type="EMBL" id="QHO68868.1"/>
    </source>
</evidence>
<feature type="transmembrane region" description="Helical" evidence="1">
    <location>
        <begin position="244"/>
        <end position="264"/>
    </location>
</feature>
<accession>A0A7L5AEN8</accession>
<evidence type="ECO:0000256" key="1">
    <source>
        <dbReference type="SAM" id="Phobius"/>
    </source>
</evidence>
<gene>
    <name evidence="2" type="ORF">BHD05_03650</name>
</gene>
<evidence type="ECO:0000313" key="3">
    <source>
        <dbReference type="Proteomes" id="UP000464507"/>
    </source>
</evidence>
<feature type="transmembrane region" description="Helical" evidence="1">
    <location>
        <begin position="21"/>
        <end position="41"/>
    </location>
</feature>